<accession>A0AA35RF72</accession>
<evidence type="ECO:0000313" key="3">
    <source>
        <dbReference type="Proteomes" id="UP001174909"/>
    </source>
</evidence>
<sequence>MYVCEEESGPEIVSGASTSAAEVDDGRGRSELPASPGTGARSVREEVDVAIIGNGPSAIFLSLMLSGFTPCYNGSHPNPYLAAKLRGSPDQPLIDQGVIITLLTLRLFINIPHLQQDLQYLSEGLEGRSKNPLALLLDTLMQPNQDVGEPHPPSLSWTHVPHRAVSHVVLGRGEAGGAWHQMQPEVKSLSPGKWLQLPIFGFDDWLKEEGREGESGGGRVKLGSVARYYQSYIVKMGLASNFRNNATVTQAHLLCPNSKNERRSQSCESTFSFTSAGSSEPDRNSSTRSPDTEPFFGPCQSPQTTSVDTGGLGNIGETRVEEEEAGVSSSDEIEVPTVCDSDDTGISCCTKQVLLSPKNYRWVVRGRTIDRDGQEGCIGVCAKNIVLATGVNHSPNKLGVPGEDRNYVRHSFSDISPEDHGPRDTRVLVVGAGLAAADAVLHNLSLGHTVVHVFHQDTGDQRLLYHTMDPTTYTEYVTLFQKMTGKLKDPSYTPLPQHRVVEFAENGVCTVSSVRGGTSKTLEVSLALVLIGGQAQLDFLPECMTRQLGLVPDTPIDTKHNPMDLDPYTFESENFPSLFAMGPLAGDNFVRFVLGGALGISKKLCENI</sequence>
<feature type="region of interest" description="Disordered" evidence="1">
    <location>
        <begin position="1"/>
        <end position="41"/>
    </location>
</feature>
<dbReference type="EMBL" id="CASHTH010001031">
    <property type="protein sequence ID" value="CAI8010365.1"/>
    <property type="molecule type" value="Genomic_DNA"/>
</dbReference>
<keyword evidence="3" id="KW-1185">Reference proteome</keyword>
<evidence type="ECO:0000256" key="1">
    <source>
        <dbReference type="SAM" id="MobiDB-lite"/>
    </source>
</evidence>
<dbReference type="PANTHER" id="PTHR15192">
    <property type="entry name" value="PROTEIN CBG05349"/>
    <property type="match status" value="1"/>
</dbReference>
<reference evidence="2" key="1">
    <citation type="submission" date="2023-03" db="EMBL/GenBank/DDBJ databases">
        <authorList>
            <person name="Steffen K."/>
            <person name="Cardenas P."/>
        </authorList>
    </citation>
    <scope>NUCLEOTIDE SEQUENCE</scope>
</reference>
<dbReference type="Proteomes" id="UP001174909">
    <property type="component" value="Unassembled WGS sequence"/>
</dbReference>
<dbReference type="PANTHER" id="PTHR15192:SF8">
    <property type="entry name" value="FAD_NAD(P)-BINDING DOMAIN-CONTAINING PROTEIN"/>
    <property type="match status" value="1"/>
</dbReference>
<dbReference type="AlphaFoldDB" id="A0AA35RF72"/>
<evidence type="ECO:0000313" key="2">
    <source>
        <dbReference type="EMBL" id="CAI8010365.1"/>
    </source>
</evidence>
<protein>
    <submittedName>
        <fullName evidence="2">Oxidative stress-induced growth inhibitor 2</fullName>
    </submittedName>
</protein>
<name>A0AA35RF72_GEOBA</name>
<dbReference type="Gene3D" id="3.50.50.60">
    <property type="entry name" value="FAD/NAD(P)-binding domain"/>
    <property type="match status" value="2"/>
</dbReference>
<feature type="compositionally biased region" description="Polar residues" evidence="1">
    <location>
        <begin position="266"/>
        <end position="279"/>
    </location>
</feature>
<dbReference type="InterPro" id="IPR029731">
    <property type="entry name" value="OSGIN1/2"/>
</dbReference>
<dbReference type="InterPro" id="IPR036188">
    <property type="entry name" value="FAD/NAD-bd_sf"/>
</dbReference>
<comment type="caution">
    <text evidence="2">The sequence shown here is derived from an EMBL/GenBank/DDBJ whole genome shotgun (WGS) entry which is preliminary data.</text>
</comment>
<feature type="region of interest" description="Disordered" evidence="1">
    <location>
        <begin position="266"/>
        <end position="313"/>
    </location>
</feature>
<organism evidence="2 3">
    <name type="scientific">Geodia barretti</name>
    <name type="common">Barrett's horny sponge</name>
    <dbReference type="NCBI Taxonomy" id="519541"/>
    <lineage>
        <taxon>Eukaryota</taxon>
        <taxon>Metazoa</taxon>
        <taxon>Porifera</taxon>
        <taxon>Demospongiae</taxon>
        <taxon>Heteroscleromorpha</taxon>
        <taxon>Tetractinellida</taxon>
        <taxon>Astrophorina</taxon>
        <taxon>Geodiidae</taxon>
        <taxon>Geodia</taxon>
    </lineage>
</organism>
<dbReference type="SUPFAM" id="SSF51905">
    <property type="entry name" value="FAD/NAD(P)-binding domain"/>
    <property type="match status" value="2"/>
</dbReference>
<dbReference type="Pfam" id="PF13738">
    <property type="entry name" value="Pyr_redox_3"/>
    <property type="match status" value="1"/>
</dbReference>
<gene>
    <name evidence="2" type="ORF">GBAR_LOCUS6834</name>
</gene>
<proteinExistence type="predicted"/>